<organism evidence="9 10">
    <name type="scientific">Acidilobus saccharovorans (strain DSM 16705 / JCM 18335 / VKM B-2471 / 345-15)</name>
    <dbReference type="NCBI Taxonomy" id="666510"/>
    <lineage>
        <taxon>Archaea</taxon>
        <taxon>Thermoproteota</taxon>
        <taxon>Thermoprotei</taxon>
        <taxon>Acidilobales</taxon>
        <taxon>Acidilobaceae</taxon>
        <taxon>Acidilobus</taxon>
    </lineage>
</organism>
<evidence type="ECO:0000313" key="9">
    <source>
        <dbReference type="EMBL" id="ADL19433.1"/>
    </source>
</evidence>
<comment type="similarity">
    <text evidence="2">Belongs to the class-III pyridine nucleotide-disulfide oxidoreductase family.</text>
</comment>
<feature type="domain" description="Pyridine nucleotide-disulphide oxidoreductase dimerisation" evidence="7">
    <location>
        <begin position="337"/>
        <end position="441"/>
    </location>
</feature>
<dbReference type="eggNOG" id="arCOG01069">
    <property type="taxonomic scope" value="Archaea"/>
</dbReference>
<dbReference type="GO" id="GO:0016491">
    <property type="term" value="F:oxidoreductase activity"/>
    <property type="evidence" value="ECO:0007669"/>
    <property type="project" value="UniProtKB-KW"/>
</dbReference>
<dbReference type="RefSeq" id="WP_013266945.1">
    <property type="nucleotide sequence ID" value="NC_014374.1"/>
</dbReference>
<gene>
    <name evidence="9" type="ordered locus">ASAC_1028</name>
</gene>
<keyword evidence="5" id="KW-0560">Oxidoreductase</keyword>
<proteinExistence type="inferred from homology"/>
<dbReference type="InterPro" id="IPR023753">
    <property type="entry name" value="FAD/NAD-binding_dom"/>
</dbReference>
<keyword evidence="6" id="KW-0676">Redox-active center</keyword>
<dbReference type="Pfam" id="PF07992">
    <property type="entry name" value="Pyr_redox_2"/>
    <property type="match status" value="1"/>
</dbReference>
<dbReference type="HOGENOM" id="CLU_003291_1_3_2"/>
<dbReference type="EMBL" id="CP001742">
    <property type="protein sequence ID" value="ADL19433.1"/>
    <property type="molecule type" value="Genomic_DNA"/>
</dbReference>
<dbReference type="PANTHER" id="PTHR43429">
    <property type="entry name" value="PYRIDINE NUCLEOTIDE-DISULFIDE OXIDOREDUCTASE DOMAIN-CONTAINING"/>
    <property type="match status" value="1"/>
</dbReference>
<evidence type="ECO:0000256" key="4">
    <source>
        <dbReference type="ARBA" id="ARBA00022827"/>
    </source>
</evidence>
<keyword evidence="10" id="KW-1185">Reference proteome</keyword>
<protein>
    <submittedName>
        <fullName evidence="9">NAD(P)H:elemental sulfur oxidoreductase</fullName>
    </submittedName>
</protein>
<dbReference type="STRING" id="666510.ASAC_1028"/>
<sequence length="461" mass="49639">MNALSRIVIIGSGAAGMSAASRAKRLKPSNDVIVIDSSRWVSFAFCGLPYLVGGEVKDLDELLYYPPSEFTKRGIDLRLNKTVIEVDPDSKKLIYVDNSTGTKESLEWDKLVLATGARSKAPKLWPEIRGARNVFYIVHMESGQQIRDYARSLGPGKRAVVIGAGYLGLEMADNLAKLGLKVTIIEALGQVAPRMLDPELAKIVEDNIRSKGVEVVTGAAVERFNIINNTATEVVTSKGTYQGDMFVVGVGIEPNNELAKQLGLKLGQSGGIIIDERTLTSNPDVYAAGDVTEHKDLVTGQLVWRPFAQIANKMGHVTGSNLGGVDSVFLGSVGTSAFKVFDVVAARTGLSASEASKVGFKPVEVSLEAGTKAHYIPGGSKISLKVVADEKTGRLLGAQAVGFDETAFWRINVVASLLTRGGTVWDLFNADYGYQPLLSPVWDPLVIAARLLMRTFGERPW</sequence>
<dbReference type="Pfam" id="PF02852">
    <property type="entry name" value="Pyr_redox_dim"/>
    <property type="match status" value="1"/>
</dbReference>
<dbReference type="PRINTS" id="PR00411">
    <property type="entry name" value="PNDRDTASEI"/>
</dbReference>
<dbReference type="Gene3D" id="3.50.50.60">
    <property type="entry name" value="FAD/NAD(P)-binding domain"/>
    <property type="match status" value="2"/>
</dbReference>
<dbReference type="PANTHER" id="PTHR43429:SF1">
    <property type="entry name" value="NAD(P)H SULFUR OXIDOREDUCTASE (COA-DEPENDENT)"/>
    <property type="match status" value="1"/>
</dbReference>
<evidence type="ECO:0000313" key="10">
    <source>
        <dbReference type="Proteomes" id="UP000000346"/>
    </source>
</evidence>
<keyword evidence="3" id="KW-0285">Flavoprotein</keyword>
<accession>D9Q295</accession>
<evidence type="ECO:0000256" key="1">
    <source>
        <dbReference type="ARBA" id="ARBA00001974"/>
    </source>
</evidence>
<evidence type="ECO:0000256" key="2">
    <source>
        <dbReference type="ARBA" id="ARBA00009130"/>
    </source>
</evidence>
<dbReference type="PRINTS" id="PR00368">
    <property type="entry name" value="FADPNR"/>
</dbReference>
<comment type="cofactor">
    <cofactor evidence="1">
        <name>FAD</name>
        <dbReference type="ChEBI" id="CHEBI:57692"/>
    </cofactor>
</comment>
<dbReference type="InterPro" id="IPR004099">
    <property type="entry name" value="Pyr_nucl-diS_OxRdtase_dimer"/>
</dbReference>
<dbReference type="InterPro" id="IPR050260">
    <property type="entry name" value="FAD-bd_OxRdtase"/>
</dbReference>
<evidence type="ECO:0000256" key="6">
    <source>
        <dbReference type="ARBA" id="ARBA00023284"/>
    </source>
</evidence>
<dbReference type="AlphaFoldDB" id="D9Q295"/>
<name>D9Q295_ACIS3</name>
<dbReference type="SUPFAM" id="SSF51905">
    <property type="entry name" value="FAD/NAD(P)-binding domain"/>
    <property type="match status" value="1"/>
</dbReference>
<evidence type="ECO:0000256" key="5">
    <source>
        <dbReference type="ARBA" id="ARBA00023002"/>
    </source>
</evidence>
<feature type="domain" description="FAD/NAD(P)-binding" evidence="8">
    <location>
        <begin position="6"/>
        <end position="295"/>
    </location>
</feature>
<dbReference type="InParanoid" id="D9Q295"/>
<evidence type="ECO:0000259" key="7">
    <source>
        <dbReference type="Pfam" id="PF02852"/>
    </source>
</evidence>
<dbReference type="KEGG" id="asc:ASAC_1028"/>
<evidence type="ECO:0000259" key="8">
    <source>
        <dbReference type="Pfam" id="PF07992"/>
    </source>
</evidence>
<dbReference type="InterPro" id="IPR016156">
    <property type="entry name" value="FAD/NAD-linked_Rdtase_dimer_sf"/>
</dbReference>
<keyword evidence="4" id="KW-0274">FAD</keyword>
<dbReference type="InterPro" id="IPR036188">
    <property type="entry name" value="FAD/NAD-bd_sf"/>
</dbReference>
<dbReference type="SUPFAM" id="SSF55424">
    <property type="entry name" value="FAD/NAD-linked reductases, dimerisation (C-terminal) domain"/>
    <property type="match status" value="1"/>
</dbReference>
<reference evidence="9 10" key="1">
    <citation type="journal article" date="2010" name="Appl. Environ. Microbiol.">
        <title>The genome sequence of the crenarchaeon Acidilobus saccharovorans supports a new order, Acidilobales, and suggests an important ecological role in terrestrial acidic hot springs.</title>
        <authorList>
            <person name="Mardanov A.V."/>
            <person name="Svetlitchnyi V.A."/>
            <person name="Beletsky A.V."/>
            <person name="Prokofeva M.I."/>
            <person name="Bonch-Osmolovskaya E.A."/>
            <person name="Ravin N.V."/>
            <person name="Skryabin K.G."/>
        </authorList>
    </citation>
    <scope>NUCLEOTIDE SEQUENCE [LARGE SCALE GENOMIC DNA]</scope>
    <source>
        <strain evidence="10">DSM 16705 / JCM 18335 / VKM B-2471 / 345-15</strain>
    </source>
</reference>
<dbReference type="GeneID" id="9499271"/>
<dbReference type="Proteomes" id="UP000000346">
    <property type="component" value="Chromosome"/>
</dbReference>
<evidence type="ECO:0000256" key="3">
    <source>
        <dbReference type="ARBA" id="ARBA00022630"/>
    </source>
</evidence>